<protein>
    <recommendedName>
        <fullName evidence="2">CENP-V/GFA domain-containing protein</fullName>
    </recommendedName>
</protein>
<dbReference type="EMBL" id="HBEJ01002248">
    <property type="protein sequence ID" value="CAD8361234.1"/>
    <property type="molecule type" value="Transcribed_RNA"/>
</dbReference>
<sequence>MATLHCNCGKTCIKLATTIPRSKTVCCCDDCFDRFNVLHKHFGGPACHAKNLPALYCTFDNNLVVESGDIFFFKVTPVESPTPINMASKCCNTCLMGYFEPYHHNCVAINSPERGAKIDGADCDATKYSFISFRHGKERFDDMLEREPQFKGVPEIWLKGEGMEEGFDGTPKWEERLMDVTSKLSEPAKGQPSGKTFDDLLEERGGKEGIVVLAK</sequence>
<evidence type="ECO:0000313" key="1">
    <source>
        <dbReference type="EMBL" id="CAD8361234.1"/>
    </source>
</evidence>
<gene>
    <name evidence="1" type="ORF">MPOL1434_LOCUS1331</name>
</gene>
<proteinExistence type="predicted"/>
<name>A0A7S0FH35_9STRA</name>
<organism evidence="1">
    <name type="scientific">Minutocellus polymorphus</name>
    <dbReference type="NCBI Taxonomy" id="265543"/>
    <lineage>
        <taxon>Eukaryota</taxon>
        <taxon>Sar</taxon>
        <taxon>Stramenopiles</taxon>
        <taxon>Ochrophyta</taxon>
        <taxon>Bacillariophyta</taxon>
        <taxon>Mediophyceae</taxon>
        <taxon>Cymatosirophycidae</taxon>
        <taxon>Cymatosirales</taxon>
        <taxon>Cymatosiraceae</taxon>
        <taxon>Minutocellus</taxon>
    </lineage>
</organism>
<dbReference type="AlphaFoldDB" id="A0A7S0FH35"/>
<accession>A0A7S0FH35</accession>
<evidence type="ECO:0008006" key="2">
    <source>
        <dbReference type="Google" id="ProtNLM"/>
    </source>
</evidence>
<reference evidence="1" key="1">
    <citation type="submission" date="2021-01" db="EMBL/GenBank/DDBJ databases">
        <authorList>
            <person name="Corre E."/>
            <person name="Pelletier E."/>
            <person name="Niang G."/>
            <person name="Scheremetjew M."/>
            <person name="Finn R."/>
            <person name="Kale V."/>
            <person name="Holt S."/>
            <person name="Cochrane G."/>
            <person name="Meng A."/>
            <person name="Brown T."/>
            <person name="Cohen L."/>
        </authorList>
    </citation>
    <scope>NUCLEOTIDE SEQUENCE</scope>
    <source>
        <strain evidence="1">CCMP3303</strain>
    </source>
</reference>